<feature type="signal peptide" evidence="1">
    <location>
        <begin position="1"/>
        <end position="23"/>
    </location>
</feature>
<evidence type="ECO:0000313" key="2">
    <source>
        <dbReference type="EMBL" id="MYM89426.1"/>
    </source>
</evidence>
<name>A0A845G8D2_9BURK</name>
<proteinExistence type="predicted"/>
<feature type="chain" id="PRO_5032315525" description="Lipoprotein" evidence="1">
    <location>
        <begin position="24"/>
        <end position="211"/>
    </location>
</feature>
<dbReference type="AlphaFoldDB" id="A0A845G8D2"/>
<comment type="caution">
    <text evidence="2">The sequence shown here is derived from an EMBL/GenBank/DDBJ whole genome shotgun (WGS) entry which is preliminary data.</text>
</comment>
<reference evidence="2 3" key="1">
    <citation type="submission" date="2020-01" db="EMBL/GenBank/DDBJ databases">
        <title>Novel species isolated from a subtropical stream in China.</title>
        <authorList>
            <person name="Lu H."/>
        </authorList>
    </citation>
    <scope>NUCLEOTIDE SEQUENCE [LARGE SCALE GENOMIC DNA]</scope>
    <source>
        <strain evidence="2 3">FT82W</strain>
    </source>
</reference>
<dbReference type="Proteomes" id="UP000470302">
    <property type="component" value="Unassembled WGS sequence"/>
</dbReference>
<dbReference type="EMBL" id="WWCW01000074">
    <property type="protein sequence ID" value="MYM89426.1"/>
    <property type="molecule type" value="Genomic_DNA"/>
</dbReference>
<evidence type="ECO:0000256" key="1">
    <source>
        <dbReference type="SAM" id="SignalP"/>
    </source>
</evidence>
<evidence type="ECO:0008006" key="4">
    <source>
        <dbReference type="Google" id="ProtNLM"/>
    </source>
</evidence>
<protein>
    <recommendedName>
        <fullName evidence="4">Lipoprotein</fullName>
    </recommendedName>
</protein>
<dbReference type="InterPro" id="IPR058148">
    <property type="entry name" value="M949_RS01915-like_dom"/>
</dbReference>
<gene>
    <name evidence="2" type="ORF">GTP91_19900</name>
</gene>
<keyword evidence="1" id="KW-0732">Signal</keyword>
<accession>A0A845G8D2</accession>
<sequence>MTTSSNHAAAIALWLAAATCAAAEPAPKIDAVYLAARHIGYAGTLVGAKRVEDREGEHLLVLSRKASRSQAANSDSDEDYLELAATYYGRKDGRWVTEWTVRDFVDCPILDHVAEFFPSAVRISDLNHDGRSEVTIPYRLFCSGGVDYSTVKVILREGATKLAIRGEMEFHDNAPALQGKRQYDAALLQPINAAYKKHMDAVWKTVVHHHE</sequence>
<dbReference type="RefSeq" id="WP_161098355.1">
    <property type="nucleotide sequence ID" value="NZ_WWCW01000074.1"/>
</dbReference>
<dbReference type="NCBIfam" id="NF046077">
    <property type="entry name" value="LPS_M949_RS01915"/>
    <property type="match status" value="1"/>
</dbReference>
<evidence type="ECO:0000313" key="3">
    <source>
        <dbReference type="Proteomes" id="UP000470302"/>
    </source>
</evidence>
<organism evidence="2 3">
    <name type="scientific">Duganella vulcania</name>
    <dbReference type="NCBI Taxonomy" id="2692166"/>
    <lineage>
        <taxon>Bacteria</taxon>
        <taxon>Pseudomonadati</taxon>
        <taxon>Pseudomonadota</taxon>
        <taxon>Betaproteobacteria</taxon>
        <taxon>Burkholderiales</taxon>
        <taxon>Oxalobacteraceae</taxon>
        <taxon>Telluria group</taxon>
        <taxon>Duganella</taxon>
    </lineage>
</organism>